<dbReference type="GO" id="GO:0003723">
    <property type="term" value="F:RNA binding"/>
    <property type="evidence" value="ECO:0007669"/>
    <property type="project" value="UniProtKB-UniRule"/>
</dbReference>
<keyword evidence="10 12" id="KW-0378">Hydrolase</keyword>
<comment type="subcellular location">
    <subcellularLocation>
        <location evidence="4">Cytoplasm</location>
    </subcellularLocation>
</comment>
<evidence type="ECO:0000256" key="11">
    <source>
        <dbReference type="ARBA" id="ARBA00023211"/>
    </source>
</evidence>
<evidence type="ECO:0000256" key="1">
    <source>
        <dbReference type="ARBA" id="ARBA00000077"/>
    </source>
</evidence>
<feature type="binding site" evidence="12">
    <location>
        <position position="138"/>
    </location>
    <ligand>
        <name>a divalent metal cation</name>
        <dbReference type="ChEBI" id="CHEBI:60240"/>
    </ligand>
</feature>
<evidence type="ECO:0000256" key="6">
    <source>
        <dbReference type="ARBA" id="ARBA00022490"/>
    </source>
</evidence>
<feature type="domain" description="RNase H type-2" evidence="15">
    <location>
        <begin position="38"/>
        <end position="226"/>
    </location>
</feature>
<dbReference type="CDD" id="cd07182">
    <property type="entry name" value="RNase_HII_bacteria_HII_like"/>
    <property type="match status" value="1"/>
</dbReference>
<evidence type="ECO:0000256" key="12">
    <source>
        <dbReference type="PROSITE-ProRule" id="PRU01319"/>
    </source>
</evidence>
<organism evidence="16 17">
    <name type="scientific">Methylobacterium tardum</name>
    <dbReference type="NCBI Taxonomy" id="374432"/>
    <lineage>
        <taxon>Bacteria</taxon>
        <taxon>Pseudomonadati</taxon>
        <taxon>Pseudomonadota</taxon>
        <taxon>Alphaproteobacteria</taxon>
        <taxon>Hyphomicrobiales</taxon>
        <taxon>Methylobacteriaceae</taxon>
        <taxon>Methylobacterium</taxon>
    </lineage>
</organism>
<dbReference type="InterPro" id="IPR022898">
    <property type="entry name" value="RNase_HII"/>
</dbReference>
<dbReference type="Proteomes" id="UP001157440">
    <property type="component" value="Unassembled WGS sequence"/>
</dbReference>
<dbReference type="InterPro" id="IPR012337">
    <property type="entry name" value="RNaseH-like_sf"/>
</dbReference>
<sequence length="226" mass="23794">MPPPRKSPARKSPALKSPAGKPPATTMPFDPARAAEYPAVIGCDEVGRGALCGPVVVAAVWFDPVALPPDLLAALDDSKRVPEPVRARLAPLIRAHGRVAVAAGSRALIDRINIRAATLDAMARAVARLGLDAPVLVDGRDALPGLPGLPGRAVVGGDRLVPQIAAASIVAKVFRDDLMRRLAERHPGYGWERNVGYGTAIHRVGLTKLGRSPHHRLSFTRGFGPA</sequence>
<dbReference type="GO" id="GO:0032299">
    <property type="term" value="C:ribonuclease H2 complex"/>
    <property type="evidence" value="ECO:0007669"/>
    <property type="project" value="TreeGrafter"/>
</dbReference>
<dbReference type="GO" id="GO:0006298">
    <property type="term" value="P:mismatch repair"/>
    <property type="evidence" value="ECO:0007669"/>
    <property type="project" value="TreeGrafter"/>
</dbReference>
<feature type="binding site" evidence="12">
    <location>
        <position position="44"/>
    </location>
    <ligand>
        <name>a divalent metal cation</name>
        <dbReference type="ChEBI" id="CHEBI:60240"/>
    </ligand>
</feature>
<comment type="function">
    <text evidence="3 13">Endonuclease that specifically degrades the RNA of RNA-DNA hybrids.</text>
</comment>
<keyword evidence="6" id="KW-0963">Cytoplasm</keyword>
<evidence type="ECO:0000256" key="2">
    <source>
        <dbReference type="ARBA" id="ARBA00001946"/>
    </source>
</evidence>
<dbReference type="EMBL" id="BSPL01000019">
    <property type="protein sequence ID" value="GLS71779.1"/>
    <property type="molecule type" value="Genomic_DNA"/>
</dbReference>
<evidence type="ECO:0000259" key="15">
    <source>
        <dbReference type="PROSITE" id="PS51975"/>
    </source>
</evidence>
<evidence type="ECO:0000313" key="16">
    <source>
        <dbReference type="EMBL" id="GLS71779.1"/>
    </source>
</evidence>
<dbReference type="PROSITE" id="PS51975">
    <property type="entry name" value="RNASE_H_2"/>
    <property type="match status" value="1"/>
</dbReference>
<comment type="cofactor">
    <cofactor evidence="2">
        <name>Mg(2+)</name>
        <dbReference type="ChEBI" id="CHEBI:18420"/>
    </cofactor>
</comment>
<evidence type="ECO:0000256" key="14">
    <source>
        <dbReference type="SAM" id="MobiDB-lite"/>
    </source>
</evidence>
<evidence type="ECO:0000256" key="3">
    <source>
        <dbReference type="ARBA" id="ARBA00004065"/>
    </source>
</evidence>
<evidence type="ECO:0000313" key="17">
    <source>
        <dbReference type="Proteomes" id="UP001157440"/>
    </source>
</evidence>
<keyword evidence="7 12" id="KW-0540">Nuclease</keyword>
<dbReference type="Gene3D" id="3.30.420.10">
    <property type="entry name" value="Ribonuclease H-like superfamily/Ribonuclease H"/>
    <property type="match status" value="1"/>
</dbReference>
<feature type="binding site" evidence="12">
    <location>
        <position position="45"/>
    </location>
    <ligand>
        <name>a divalent metal cation</name>
        <dbReference type="ChEBI" id="CHEBI:60240"/>
    </ligand>
</feature>
<dbReference type="AlphaFoldDB" id="A0AA37TIX8"/>
<gene>
    <name evidence="16" type="primary">rnhB</name>
    <name evidence="16" type="ORF">GCM10007890_37920</name>
</gene>
<reference evidence="17" key="1">
    <citation type="journal article" date="2019" name="Int. J. Syst. Evol. Microbiol.">
        <title>The Global Catalogue of Microorganisms (GCM) 10K type strain sequencing project: providing services to taxonomists for standard genome sequencing and annotation.</title>
        <authorList>
            <consortium name="The Broad Institute Genomics Platform"/>
            <consortium name="The Broad Institute Genome Sequencing Center for Infectious Disease"/>
            <person name="Wu L."/>
            <person name="Ma J."/>
        </authorList>
    </citation>
    <scope>NUCLEOTIDE SEQUENCE [LARGE SCALE GENOMIC DNA]</scope>
    <source>
        <strain evidence="17">NBRC 103632</strain>
    </source>
</reference>
<dbReference type="PANTHER" id="PTHR10954">
    <property type="entry name" value="RIBONUCLEASE H2 SUBUNIT A"/>
    <property type="match status" value="1"/>
</dbReference>
<evidence type="ECO:0000256" key="8">
    <source>
        <dbReference type="ARBA" id="ARBA00022723"/>
    </source>
</evidence>
<dbReference type="GO" id="GO:0005737">
    <property type="term" value="C:cytoplasm"/>
    <property type="evidence" value="ECO:0007669"/>
    <property type="project" value="UniProtKB-SubCell"/>
</dbReference>
<evidence type="ECO:0000256" key="7">
    <source>
        <dbReference type="ARBA" id="ARBA00022722"/>
    </source>
</evidence>
<protein>
    <recommendedName>
        <fullName evidence="13">Ribonuclease</fullName>
        <ecNumber evidence="13">3.1.26.4</ecNumber>
    </recommendedName>
</protein>
<evidence type="ECO:0000256" key="5">
    <source>
        <dbReference type="ARBA" id="ARBA00007383"/>
    </source>
</evidence>
<dbReference type="GO" id="GO:0004523">
    <property type="term" value="F:RNA-DNA hybrid ribonuclease activity"/>
    <property type="evidence" value="ECO:0007669"/>
    <property type="project" value="UniProtKB-UniRule"/>
</dbReference>
<dbReference type="InterPro" id="IPR001352">
    <property type="entry name" value="RNase_HII/HIII"/>
</dbReference>
<dbReference type="PANTHER" id="PTHR10954:SF18">
    <property type="entry name" value="RIBONUCLEASE HII"/>
    <property type="match status" value="1"/>
</dbReference>
<keyword evidence="9 12" id="KW-0255">Endonuclease</keyword>
<name>A0AA37TIX8_9HYPH</name>
<proteinExistence type="inferred from homology"/>
<comment type="caution">
    <text evidence="16">The sequence shown here is derived from an EMBL/GenBank/DDBJ whole genome shotgun (WGS) entry which is preliminary data.</text>
</comment>
<comment type="similarity">
    <text evidence="5 13">Belongs to the RNase HII family.</text>
</comment>
<keyword evidence="11" id="KW-0464">Manganese</keyword>
<evidence type="ECO:0000256" key="10">
    <source>
        <dbReference type="ARBA" id="ARBA00022801"/>
    </source>
</evidence>
<dbReference type="GO" id="GO:0043137">
    <property type="term" value="P:DNA replication, removal of RNA primer"/>
    <property type="evidence" value="ECO:0007669"/>
    <property type="project" value="TreeGrafter"/>
</dbReference>
<dbReference type="InterPro" id="IPR036397">
    <property type="entry name" value="RNaseH_sf"/>
</dbReference>
<evidence type="ECO:0000256" key="4">
    <source>
        <dbReference type="ARBA" id="ARBA00004496"/>
    </source>
</evidence>
<evidence type="ECO:0000256" key="9">
    <source>
        <dbReference type="ARBA" id="ARBA00022759"/>
    </source>
</evidence>
<dbReference type="GO" id="GO:0046872">
    <property type="term" value="F:metal ion binding"/>
    <property type="evidence" value="ECO:0007669"/>
    <property type="project" value="UniProtKB-KW"/>
</dbReference>
<dbReference type="InterPro" id="IPR024567">
    <property type="entry name" value="RNase_HII/HIII_dom"/>
</dbReference>
<comment type="catalytic activity">
    <reaction evidence="1 12 13">
        <text>Endonucleolytic cleavage to 5'-phosphomonoester.</text>
        <dbReference type="EC" id="3.1.26.4"/>
    </reaction>
</comment>
<dbReference type="SUPFAM" id="SSF53098">
    <property type="entry name" value="Ribonuclease H-like"/>
    <property type="match status" value="1"/>
</dbReference>
<comment type="cofactor">
    <cofactor evidence="12">
        <name>Mn(2+)</name>
        <dbReference type="ChEBI" id="CHEBI:29035"/>
    </cofactor>
    <cofactor evidence="12">
        <name>Mg(2+)</name>
        <dbReference type="ChEBI" id="CHEBI:18420"/>
    </cofactor>
    <text evidence="12">Manganese or magnesium. Binds 1 divalent metal ion per monomer in the absence of substrate. May bind a second metal ion after substrate binding.</text>
</comment>
<feature type="region of interest" description="Disordered" evidence="14">
    <location>
        <begin position="1"/>
        <end position="29"/>
    </location>
</feature>
<dbReference type="Pfam" id="PF01351">
    <property type="entry name" value="RNase_HII"/>
    <property type="match status" value="1"/>
</dbReference>
<dbReference type="EC" id="3.1.26.4" evidence="13"/>
<keyword evidence="8 12" id="KW-0479">Metal-binding</keyword>
<keyword evidence="17" id="KW-1185">Reference proteome</keyword>
<evidence type="ECO:0000256" key="13">
    <source>
        <dbReference type="RuleBase" id="RU003515"/>
    </source>
</evidence>
<accession>A0AA37TIX8</accession>
<dbReference type="NCBIfam" id="NF000595">
    <property type="entry name" value="PRK00015.1-3"/>
    <property type="match status" value="1"/>
</dbReference>